<feature type="signal peptide" evidence="10">
    <location>
        <begin position="1"/>
        <end position="24"/>
    </location>
</feature>
<keyword evidence="7" id="KW-0472">Membrane</keyword>
<evidence type="ECO:0000256" key="8">
    <source>
        <dbReference type="ARBA" id="ARBA00023170"/>
    </source>
</evidence>
<evidence type="ECO:0000256" key="2">
    <source>
        <dbReference type="ARBA" id="ARBA00022475"/>
    </source>
</evidence>
<dbReference type="EMBL" id="JABFTP020000042">
    <property type="protein sequence ID" value="KAL3271138.1"/>
    <property type="molecule type" value="Genomic_DNA"/>
</dbReference>
<sequence length="102" mass="11815">MTRIQMIGFIILAIIGLQIHTEYGQQLVNENDKLVYIINAFPWYVWNQSNKTTFKIFLMNCQESVALNSLSDMSLQYPMLLQVGKRVISFLAVLRSILEKSE</sequence>
<gene>
    <name evidence="11" type="ORF">HHI36_021635</name>
</gene>
<keyword evidence="8" id="KW-0675">Receptor</keyword>
<comment type="subcellular location">
    <subcellularLocation>
        <location evidence="1">Cell membrane</location>
        <topology evidence="1">Multi-pass membrane protein</topology>
    </subcellularLocation>
</comment>
<keyword evidence="9" id="KW-0807">Transducer</keyword>
<protein>
    <submittedName>
        <fullName evidence="11">Uncharacterized protein</fullName>
    </submittedName>
</protein>
<evidence type="ECO:0000313" key="11">
    <source>
        <dbReference type="EMBL" id="KAL3271138.1"/>
    </source>
</evidence>
<keyword evidence="2" id="KW-1003">Cell membrane</keyword>
<dbReference type="GO" id="GO:0007608">
    <property type="term" value="P:sensory perception of smell"/>
    <property type="evidence" value="ECO:0007669"/>
    <property type="project" value="UniProtKB-KW"/>
</dbReference>
<evidence type="ECO:0000256" key="10">
    <source>
        <dbReference type="SAM" id="SignalP"/>
    </source>
</evidence>
<evidence type="ECO:0000256" key="6">
    <source>
        <dbReference type="ARBA" id="ARBA00022989"/>
    </source>
</evidence>
<evidence type="ECO:0000256" key="9">
    <source>
        <dbReference type="ARBA" id="ARBA00023224"/>
    </source>
</evidence>
<evidence type="ECO:0000256" key="1">
    <source>
        <dbReference type="ARBA" id="ARBA00004651"/>
    </source>
</evidence>
<dbReference type="GO" id="GO:0007165">
    <property type="term" value="P:signal transduction"/>
    <property type="evidence" value="ECO:0007669"/>
    <property type="project" value="UniProtKB-KW"/>
</dbReference>
<organism evidence="11 12">
    <name type="scientific">Cryptolaemus montrouzieri</name>
    <dbReference type="NCBI Taxonomy" id="559131"/>
    <lineage>
        <taxon>Eukaryota</taxon>
        <taxon>Metazoa</taxon>
        <taxon>Ecdysozoa</taxon>
        <taxon>Arthropoda</taxon>
        <taxon>Hexapoda</taxon>
        <taxon>Insecta</taxon>
        <taxon>Pterygota</taxon>
        <taxon>Neoptera</taxon>
        <taxon>Endopterygota</taxon>
        <taxon>Coleoptera</taxon>
        <taxon>Polyphaga</taxon>
        <taxon>Cucujiformia</taxon>
        <taxon>Coccinelloidea</taxon>
        <taxon>Coccinellidae</taxon>
        <taxon>Scymninae</taxon>
        <taxon>Scymnini</taxon>
        <taxon>Cryptolaemus</taxon>
    </lineage>
</organism>
<comment type="caution">
    <text evidence="11">The sequence shown here is derived from an EMBL/GenBank/DDBJ whole genome shotgun (WGS) entry which is preliminary data.</text>
</comment>
<reference evidence="11 12" key="1">
    <citation type="journal article" date="2021" name="BMC Biol.">
        <title>Horizontally acquired antibacterial genes associated with adaptive radiation of ladybird beetles.</title>
        <authorList>
            <person name="Li H.S."/>
            <person name="Tang X.F."/>
            <person name="Huang Y.H."/>
            <person name="Xu Z.Y."/>
            <person name="Chen M.L."/>
            <person name="Du X.Y."/>
            <person name="Qiu B.Y."/>
            <person name="Chen P.T."/>
            <person name="Zhang W."/>
            <person name="Slipinski A."/>
            <person name="Escalona H.E."/>
            <person name="Waterhouse R.M."/>
            <person name="Zwick A."/>
            <person name="Pang H."/>
        </authorList>
    </citation>
    <scope>NUCLEOTIDE SEQUENCE [LARGE SCALE GENOMIC DNA]</scope>
    <source>
        <strain evidence="11">SYSU2018</strain>
    </source>
</reference>
<keyword evidence="4" id="KW-0812">Transmembrane</keyword>
<evidence type="ECO:0000256" key="7">
    <source>
        <dbReference type="ARBA" id="ARBA00023136"/>
    </source>
</evidence>
<name>A0ABD2MXB0_9CUCU</name>
<dbReference type="PANTHER" id="PTHR21137:SF35">
    <property type="entry name" value="ODORANT RECEPTOR 19A-RELATED"/>
    <property type="match status" value="1"/>
</dbReference>
<dbReference type="GO" id="GO:0005886">
    <property type="term" value="C:plasma membrane"/>
    <property type="evidence" value="ECO:0007669"/>
    <property type="project" value="UniProtKB-SubCell"/>
</dbReference>
<keyword evidence="3" id="KW-0716">Sensory transduction</keyword>
<feature type="chain" id="PRO_5044800831" evidence="10">
    <location>
        <begin position="25"/>
        <end position="102"/>
    </location>
</feature>
<keyword evidence="6" id="KW-1133">Transmembrane helix</keyword>
<proteinExistence type="predicted"/>
<dbReference type="Proteomes" id="UP001516400">
    <property type="component" value="Unassembled WGS sequence"/>
</dbReference>
<accession>A0ABD2MXB0</accession>
<dbReference type="AlphaFoldDB" id="A0ABD2MXB0"/>
<keyword evidence="10" id="KW-0732">Signal</keyword>
<keyword evidence="12" id="KW-1185">Reference proteome</keyword>
<dbReference type="PANTHER" id="PTHR21137">
    <property type="entry name" value="ODORANT RECEPTOR"/>
    <property type="match status" value="1"/>
</dbReference>
<dbReference type="InterPro" id="IPR004117">
    <property type="entry name" value="7tm6_olfct_rcpt"/>
</dbReference>
<keyword evidence="5" id="KW-0552">Olfaction</keyword>
<evidence type="ECO:0000313" key="12">
    <source>
        <dbReference type="Proteomes" id="UP001516400"/>
    </source>
</evidence>
<evidence type="ECO:0000256" key="4">
    <source>
        <dbReference type="ARBA" id="ARBA00022692"/>
    </source>
</evidence>
<evidence type="ECO:0000256" key="5">
    <source>
        <dbReference type="ARBA" id="ARBA00022725"/>
    </source>
</evidence>
<dbReference type="Pfam" id="PF02949">
    <property type="entry name" value="7tm_6"/>
    <property type="match status" value="1"/>
</dbReference>
<evidence type="ECO:0000256" key="3">
    <source>
        <dbReference type="ARBA" id="ARBA00022606"/>
    </source>
</evidence>